<gene>
    <name evidence="1" type="ORF">DIJ64_03515</name>
</gene>
<accession>A0AAD0KQF2</accession>
<dbReference type="InterPro" id="IPR029058">
    <property type="entry name" value="AB_hydrolase_fold"/>
</dbReference>
<name>A0AAD0KQF2_MYCLR</name>
<organism evidence="1 2">
    <name type="scientific">Mycobacterium leprae</name>
    <dbReference type="NCBI Taxonomy" id="1769"/>
    <lineage>
        <taxon>Bacteria</taxon>
        <taxon>Bacillati</taxon>
        <taxon>Actinomycetota</taxon>
        <taxon>Actinomycetes</taxon>
        <taxon>Mycobacteriales</taxon>
        <taxon>Mycobacteriaceae</taxon>
        <taxon>Mycobacterium</taxon>
    </lineage>
</organism>
<dbReference type="RefSeq" id="WP_049769676.1">
    <property type="nucleotide sequence ID" value="NZ_CP029543.1"/>
</dbReference>
<reference evidence="1 2" key="1">
    <citation type="submission" date="2018-05" db="EMBL/GenBank/DDBJ databases">
        <title>Evolution of small genomes with special reference to Mycobacterium leprae.</title>
        <authorList>
            <person name="Mohanty P.S."/>
            <person name="Bansal A.K."/>
            <person name="Gupta U.D."/>
            <person name="Naaz F."/>
            <person name="Dwivedi V.D."/>
            <person name="Singh H."/>
            <person name="Gupta G."/>
            <person name="Sharma S."/>
            <person name="Arora M."/>
        </authorList>
    </citation>
    <scope>NUCLEOTIDE SEQUENCE [LARGE SCALE GENOMIC DNA]</scope>
    <source>
        <strain evidence="1 2">MRHRU-235-G</strain>
    </source>
</reference>
<proteinExistence type="predicted"/>
<evidence type="ECO:0008006" key="3">
    <source>
        <dbReference type="Google" id="ProtNLM"/>
    </source>
</evidence>
<dbReference type="SUPFAM" id="SSF53474">
    <property type="entry name" value="alpha/beta-Hydrolases"/>
    <property type="match status" value="1"/>
</dbReference>
<sequence length="74" mass="8106">MTLTPHERALLAGHSMGGITIFTWPDCYRDKVHRLADAGAVINTTTGDRVRKAKLAIGFPASCLRLERWLAGLS</sequence>
<evidence type="ECO:0000313" key="2">
    <source>
        <dbReference type="Proteomes" id="UP000249682"/>
    </source>
</evidence>
<dbReference type="EMBL" id="CP029543">
    <property type="protein sequence ID" value="AWV47492.1"/>
    <property type="molecule type" value="Genomic_DNA"/>
</dbReference>
<evidence type="ECO:0000313" key="1">
    <source>
        <dbReference type="EMBL" id="AWV47492.1"/>
    </source>
</evidence>
<dbReference type="AlphaFoldDB" id="A0AAD0KQF2"/>
<dbReference type="Proteomes" id="UP000249682">
    <property type="component" value="Chromosome"/>
</dbReference>
<protein>
    <recommendedName>
        <fullName evidence="3">AB hydrolase-1 domain-containing protein</fullName>
    </recommendedName>
</protein>